<dbReference type="Gene3D" id="3.40.50.720">
    <property type="entry name" value="NAD(P)-binding Rossmann-like Domain"/>
    <property type="match status" value="1"/>
</dbReference>
<protein>
    <submittedName>
        <fullName evidence="3">Potassium uptake system protein TrkA</fullName>
    </submittedName>
</protein>
<gene>
    <name evidence="3" type="primary">trkA</name>
    <name evidence="3" type="ORF">BROFUL_01819</name>
</gene>
<dbReference type="AlphaFoldDB" id="A0A0M2UV65"/>
<evidence type="ECO:0000313" key="3">
    <source>
        <dbReference type="EMBL" id="KKO19480.1"/>
    </source>
</evidence>
<name>A0A0M2UV65_9BACT</name>
<dbReference type="InterPro" id="IPR036721">
    <property type="entry name" value="RCK_C_sf"/>
</dbReference>
<accession>A0A0M2UV65</accession>
<dbReference type="Gene3D" id="3.30.70.1450">
    <property type="entry name" value="Regulator of K+ conductance, C-terminal domain"/>
    <property type="match status" value="1"/>
</dbReference>
<dbReference type="EMBL" id="LAQJ01000189">
    <property type="protein sequence ID" value="KKO19480.1"/>
    <property type="molecule type" value="Genomic_DNA"/>
</dbReference>
<sequence length="230" mass="24939">MRQFAVIGLGRFGRKVAETLAKKGAPVIAIDREPELVGKVSDFVTKAVQIDSTDEKALIASGVKDVDVAAVCMGEDVESSVLTTALLKNLSINEIVARASTLLHAQILKMVGATRVVFPEEDMGIRVANSILSPGVLEYIELGGDYTLAEVEAESESVGRTMNELNLKTKYGINTLIVKRKVFETGEKTEEVVGKEMKVLPTSDYKIQAGDILVVVGNSRDIEAFEKHMK</sequence>
<dbReference type="GO" id="GO:0006813">
    <property type="term" value="P:potassium ion transport"/>
    <property type="evidence" value="ECO:0007669"/>
    <property type="project" value="InterPro"/>
</dbReference>
<dbReference type="SUPFAM" id="SSF51735">
    <property type="entry name" value="NAD(P)-binding Rossmann-fold domains"/>
    <property type="match status" value="1"/>
</dbReference>
<dbReference type="Proteomes" id="UP000034954">
    <property type="component" value="Unassembled WGS sequence"/>
</dbReference>
<feature type="domain" description="RCK C-terminal" evidence="2">
    <location>
        <begin position="134"/>
        <end position="230"/>
    </location>
</feature>
<dbReference type="Pfam" id="PF02254">
    <property type="entry name" value="TrkA_N"/>
    <property type="match status" value="1"/>
</dbReference>
<feature type="domain" description="RCK N-terminal" evidence="1">
    <location>
        <begin position="1"/>
        <end position="118"/>
    </location>
</feature>
<dbReference type="InterPro" id="IPR036291">
    <property type="entry name" value="NAD(P)-bd_dom_sf"/>
</dbReference>
<reference evidence="3 4" key="1">
    <citation type="journal article" date="2013" name="BMC Microbiol.">
        <title>Identification of the type II cytochrome c maturation pathway in anammox bacteria by comparative genomics.</title>
        <authorList>
            <person name="Ferousi C."/>
            <person name="Speth D.R."/>
            <person name="Reimann J."/>
            <person name="Op den Camp H.J."/>
            <person name="Allen J.W."/>
            <person name="Keltjens J.T."/>
            <person name="Jetten M.S."/>
        </authorList>
    </citation>
    <scope>NUCLEOTIDE SEQUENCE [LARGE SCALE GENOMIC DNA]</scope>
    <source>
        <strain evidence="3">RU1</strain>
    </source>
</reference>
<organism evidence="3 4">
    <name type="scientific">Candidatus Brocadia fulgida</name>
    <dbReference type="NCBI Taxonomy" id="380242"/>
    <lineage>
        <taxon>Bacteria</taxon>
        <taxon>Pseudomonadati</taxon>
        <taxon>Planctomycetota</taxon>
        <taxon>Candidatus Brocadiia</taxon>
        <taxon>Candidatus Brocadiales</taxon>
        <taxon>Candidatus Brocadiaceae</taxon>
        <taxon>Candidatus Brocadia</taxon>
    </lineage>
</organism>
<proteinExistence type="predicted"/>
<dbReference type="Pfam" id="PF02080">
    <property type="entry name" value="TrkA_C"/>
    <property type="match status" value="1"/>
</dbReference>
<dbReference type="GO" id="GO:0008324">
    <property type="term" value="F:monoatomic cation transmembrane transporter activity"/>
    <property type="evidence" value="ECO:0007669"/>
    <property type="project" value="InterPro"/>
</dbReference>
<dbReference type="InterPro" id="IPR003148">
    <property type="entry name" value="RCK_N"/>
</dbReference>
<dbReference type="PATRIC" id="fig|380242.3.peg.2261"/>
<dbReference type="SUPFAM" id="SSF116726">
    <property type="entry name" value="TrkA C-terminal domain-like"/>
    <property type="match status" value="1"/>
</dbReference>
<evidence type="ECO:0000259" key="2">
    <source>
        <dbReference type="PROSITE" id="PS51202"/>
    </source>
</evidence>
<keyword evidence="4" id="KW-1185">Reference proteome</keyword>
<dbReference type="PROSITE" id="PS51202">
    <property type="entry name" value="RCK_C"/>
    <property type="match status" value="1"/>
</dbReference>
<dbReference type="PROSITE" id="PS51201">
    <property type="entry name" value="RCK_N"/>
    <property type="match status" value="1"/>
</dbReference>
<evidence type="ECO:0000259" key="1">
    <source>
        <dbReference type="PROSITE" id="PS51201"/>
    </source>
</evidence>
<comment type="caution">
    <text evidence="3">The sequence shown here is derived from an EMBL/GenBank/DDBJ whole genome shotgun (WGS) entry which is preliminary data.</text>
</comment>
<dbReference type="InterPro" id="IPR006037">
    <property type="entry name" value="RCK_C"/>
</dbReference>
<dbReference type="InterPro" id="IPR050721">
    <property type="entry name" value="Trk_Ktr_HKT_K-transport"/>
</dbReference>
<evidence type="ECO:0000313" key="4">
    <source>
        <dbReference type="Proteomes" id="UP000034954"/>
    </source>
</evidence>
<dbReference type="PANTHER" id="PTHR43833">
    <property type="entry name" value="POTASSIUM CHANNEL PROTEIN 2-RELATED-RELATED"/>
    <property type="match status" value="1"/>
</dbReference>
<dbReference type="PANTHER" id="PTHR43833:SF7">
    <property type="entry name" value="KTR SYSTEM POTASSIUM UPTAKE PROTEIN C"/>
    <property type="match status" value="1"/>
</dbReference>